<evidence type="ECO:0000256" key="3">
    <source>
        <dbReference type="ARBA" id="ARBA00022989"/>
    </source>
</evidence>
<evidence type="ECO:0000256" key="5">
    <source>
        <dbReference type="SAM" id="Phobius"/>
    </source>
</evidence>
<dbReference type="InterPro" id="IPR007267">
    <property type="entry name" value="GtrA_DPMS_TM"/>
</dbReference>
<accession>A0ABT3QSS3</accession>
<evidence type="ECO:0000313" key="7">
    <source>
        <dbReference type="EMBL" id="MCX2698665.1"/>
    </source>
</evidence>
<keyword evidence="8" id="KW-1185">Reference proteome</keyword>
<keyword evidence="4 5" id="KW-0472">Membrane</keyword>
<feature type="transmembrane region" description="Helical" evidence="5">
    <location>
        <begin position="53"/>
        <end position="73"/>
    </location>
</feature>
<evidence type="ECO:0000256" key="2">
    <source>
        <dbReference type="ARBA" id="ARBA00022692"/>
    </source>
</evidence>
<evidence type="ECO:0000256" key="1">
    <source>
        <dbReference type="ARBA" id="ARBA00004141"/>
    </source>
</evidence>
<organism evidence="7 8">
    <name type="scientific">Ochrobactrum chromiisoli</name>
    <dbReference type="NCBI Taxonomy" id="2993941"/>
    <lineage>
        <taxon>Bacteria</taxon>
        <taxon>Pseudomonadati</taxon>
        <taxon>Pseudomonadota</taxon>
        <taxon>Alphaproteobacteria</taxon>
        <taxon>Hyphomicrobiales</taxon>
        <taxon>Brucellaceae</taxon>
        <taxon>Brucella/Ochrobactrum group</taxon>
        <taxon>Ochrobactrum</taxon>
    </lineage>
</organism>
<evidence type="ECO:0000256" key="4">
    <source>
        <dbReference type="ARBA" id="ARBA00023136"/>
    </source>
</evidence>
<feature type="transmembrane region" description="Helical" evidence="5">
    <location>
        <begin position="85"/>
        <end position="109"/>
    </location>
</feature>
<gene>
    <name evidence="7" type="ORF">OPR82_18210</name>
</gene>
<comment type="caution">
    <text evidence="7">The sequence shown here is derived from an EMBL/GenBank/DDBJ whole genome shotgun (WGS) entry which is preliminary data.</text>
</comment>
<sequence>MGAVIDYVVTLTASDFLHLQPAIALALAMIISGSVVFFFHVRVTFKYSTEKFLRRYILFMSWTCLIFLLRALLLQACLHLGLRLAIALVIAIGLVSIVNFTISSVVIFAKTPS</sequence>
<dbReference type="Proteomes" id="UP001301216">
    <property type="component" value="Unassembled WGS sequence"/>
</dbReference>
<proteinExistence type="predicted"/>
<comment type="subcellular location">
    <subcellularLocation>
        <location evidence="1">Membrane</location>
        <topology evidence="1">Multi-pass membrane protein</topology>
    </subcellularLocation>
</comment>
<protein>
    <submittedName>
        <fullName evidence="7">GtrA family protein</fullName>
    </submittedName>
</protein>
<evidence type="ECO:0000313" key="8">
    <source>
        <dbReference type="Proteomes" id="UP001301216"/>
    </source>
</evidence>
<feature type="domain" description="GtrA/DPMS transmembrane" evidence="6">
    <location>
        <begin position="2"/>
        <end position="108"/>
    </location>
</feature>
<keyword evidence="3 5" id="KW-1133">Transmembrane helix</keyword>
<reference evidence="7 8" key="1">
    <citation type="submission" date="2022-11" db="EMBL/GenBank/DDBJ databases">
        <title>Brucella sp. YY2X, whole genome shotgun sequencing project.</title>
        <authorList>
            <person name="Yang Y."/>
        </authorList>
    </citation>
    <scope>NUCLEOTIDE SEQUENCE [LARGE SCALE GENOMIC DNA]</scope>
    <source>
        <strain evidence="7 8">YY2X</strain>
    </source>
</reference>
<feature type="transmembrane region" description="Helical" evidence="5">
    <location>
        <begin position="22"/>
        <end position="41"/>
    </location>
</feature>
<keyword evidence="2 5" id="KW-0812">Transmembrane</keyword>
<dbReference type="Pfam" id="PF04138">
    <property type="entry name" value="GtrA_DPMS_TM"/>
    <property type="match status" value="1"/>
</dbReference>
<evidence type="ECO:0000259" key="6">
    <source>
        <dbReference type="Pfam" id="PF04138"/>
    </source>
</evidence>
<dbReference type="EMBL" id="JAPHAV010000013">
    <property type="protein sequence ID" value="MCX2698665.1"/>
    <property type="molecule type" value="Genomic_DNA"/>
</dbReference>
<name>A0ABT3QSS3_9HYPH</name>